<dbReference type="Gene3D" id="3.40.30.10">
    <property type="entry name" value="Glutaredoxin"/>
    <property type="match status" value="1"/>
</dbReference>
<evidence type="ECO:0000256" key="1">
    <source>
        <dbReference type="ARBA" id="ARBA00005791"/>
    </source>
</evidence>
<name>A0A7G6YBR1_9MICO</name>
<dbReference type="PANTHER" id="PTHR13887:SF14">
    <property type="entry name" value="DISULFIDE BOND FORMATION PROTEIN D"/>
    <property type="match status" value="1"/>
</dbReference>
<keyword evidence="6" id="KW-0812">Transmembrane</keyword>
<feature type="transmembrane region" description="Helical" evidence="6">
    <location>
        <begin position="20"/>
        <end position="40"/>
    </location>
</feature>
<evidence type="ECO:0000256" key="4">
    <source>
        <dbReference type="ARBA" id="ARBA00023157"/>
    </source>
</evidence>
<evidence type="ECO:0000256" key="5">
    <source>
        <dbReference type="ARBA" id="ARBA00023284"/>
    </source>
</evidence>
<evidence type="ECO:0000259" key="7">
    <source>
        <dbReference type="PROSITE" id="PS51352"/>
    </source>
</evidence>
<keyword evidence="6" id="KW-0472">Membrane</keyword>
<dbReference type="KEGG" id="lse:F1C12_12845"/>
<dbReference type="PANTHER" id="PTHR13887">
    <property type="entry name" value="GLUTATHIONE S-TRANSFERASE KAPPA"/>
    <property type="match status" value="1"/>
</dbReference>
<evidence type="ECO:0000313" key="8">
    <source>
        <dbReference type="EMBL" id="QNE35926.1"/>
    </source>
</evidence>
<dbReference type="InterPro" id="IPR036249">
    <property type="entry name" value="Thioredoxin-like_sf"/>
</dbReference>
<dbReference type="Pfam" id="PF13462">
    <property type="entry name" value="Thioredoxin_4"/>
    <property type="match status" value="1"/>
</dbReference>
<keyword evidence="2" id="KW-0732">Signal</keyword>
<keyword evidence="4" id="KW-1015">Disulfide bond</keyword>
<protein>
    <submittedName>
        <fullName evidence="8">Thioredoxin domain-containing protein</fullName>
    </submittedName>
</protein>
<evidence type="ECO:0000256" key="6">
    <source>
        <dbReference type="SAM" id="Phobius"/>
    </source>
</evidence>
<reference evidence="9" key="1">
    <citation type="submission" date="2019-09" db="EMBL/GenBank/DDBJ databases">
        <title>Antimicrobial potential of Antarctic Bacteria.</title>
        <authorList>
            <person name="Benaud N."/>
            <person name="Edwards R.J."/>
            <person name="Ferrari B.C."/>
        </authorList>
    </citation>
    <scope>NUCLEOTIDE SEQUENCE [LARGE SCALE GENOMIC DNA]</scope>
    <source>
        <strain evidence="9">INR9</strain>
    </source>
</reference>
<proteinExistence type="inferred from homology"/>
<dbReference type="GO" id="GO:0016491">
    <property type="term" value="F:oxidoreductase activity"/>
    <property type="evidence" value="ECO:0007669"/>
    <property type="project" value="UniProtKB-KW"/>
</dbReference>
<keyword evidence="6" id="KW-1133">Transmembrane helix</keyword>
<feature type="domain" description="Thioredoxin" evidence="7">
    <location>
        <begin position="43"/>
        <end position="223"/>
    </location>
</feature>
<evidence type="ECO:0000256" key="2">
    <source>
        <dbReference type="ARBA" id="ARBA00022729"/>
    </source>
</evidence>
<sequence>MSKQPRQQPQPTRRLSIRFWANTIIIALAFIVVIVIVLVGRAQSASQQAAAPAVTRADSRILQKATTDKVTVVEFLDFECEACGAAYPVVEQLREQYKGRVTFIARYFPIPSHKNAMNAAMAAEAAGRQGKFTEMYSKLFQTQTQWAERQDDQSPALRSLAASIGLDMTQYDKDIADPTLRIRVTKDQADGVQLGVAGTPTFFLNGEKLTLTSKEQFASELEKAWRR</sequence>
<dbReference type="Proteomes" id="UP000515511">
    <property type="component" value="Chromosome"/>
</dbReference>
<dbReference type="InterPro" id="IPR013766">
    <property type="entry name" value="Thioredoxin_domain"/>
</dbReference>
<evidence type="ECO:0000313" key="9">
    <source>
        <dbReference type="Proteomes" id="UP000515511"/>
    </source>
</evidence>
<dbReference type="RefSeq" id="WP_175339288.1">
    <property type="nucleotide sequence ID" value="NZ_CP043641.1"/>
</dbReference>
<dbReference type="PROSITE" id="PS51352">
    <property type="entry name" value="THIOREDOXIN_2"/>
    <property type="match status" value="1"/>
</dbReference>
<evidence type="ECO:0000256" key="3">
    <source>
        <dbReference type="ARBA" id="ARBA00023002"/>
    </source>
</evidence>
<dbReference type="AlphaFoldDB" id="A0A7G6YBR1"/>
<keyword evidence="5" id="KW-0676">Redox-active center</keyword>
<dbReference type="SUPFAM" id="SSF52833">
    <property type="entry name" value="Thioredoxin-like"/>
    <property type="match status" value="1"/>
</dbReference>
<accession>A0A7G6YBR1</accession>
<dbReference type="EMBL" id="CP043641">
    <property type="protein sequence ID" value="QNE35926.1"/>
    <property type="molecule type" value="Genomic_DNA"/>
</dbReference>
<dbReference type="InterPro" id="IPR012336">
    <property type="entry name" value="Thioredoxin-like_fold"/>
</dbReference>
<gene>
    <name evidence="8" type="ORF">F1C12_12845</name>
</gene>
<organism evidence="8 9">
    <name type="scientific">Leifsonia shinshuensis</name>
    <dbReference type="NCBI Taxonomy" id="150026"/>
    <lineage>
        <taxon>Bacteria</taxon>
        <taxon>Bacillati</taxon>
        <taxon>Actinomycetota</taxon>
        <taxon>Actinomycetes</taxon>
        <taxon>Micrococcales</taxon>
        <taxon>Microbacteriaceae</taxon>
        <taxon>Leifsonia</taxon>
    </lineage>
</organism>
<comment type="similarity">
    <text evidence="1">Belongs to the thioredoxin family. DsbA subfamily.</text>
</comment>
<keyword evidence="3" id="KW-0560">Oxidoreductase</keyword>